<dbReference type="Pfam" id="PF13692">
    <property type="entry name" value="Glyco_trans_1_4"/>
    <property type="match status" value="1"/>
</dbReference>
<keyword evidence="1" id="KW-0808">Transferase</keyword>
<sequence length="417" mass="45059">MSEKNQKVVLVAAREVTAARTGRIAVLETAVKALQDAGYHVEVIAITNSEGAATWLGCPVHRVPTPSIVSMPFSAVRSLASRKTLNEALFDSQQVRNSVKAICNQIGAAVVIGDNIRTWDAAQATGLPVVMHLDDLLSVRYASTEFKENNDSVFGYFGEQIPSFIRPLLEGVVKHLLGVEAKLAYRREIQIAREAAVTALTSEAEADVLALRAQAPVIGLPMAVPQNVKCTPSNNAAEKLVFLGVMHYGPNMGALRYLRDEVLPILEDHGRKVEVTVVGKADAEQMTEFEGTPITFKGYVEDLHAELSSHRVFVSPIQSGTGVKTKVLDALSVGIPVVATPLGVAGIPSSHGDEYLVGHDAIEFAHHIEYLMDNPDRADAIGSAGYELLGRSMNPQKVYDDWESAVIRATWGQVVYA</sequence>
<dbReference type="RefSeq" id="WP_135011467.1">
    <property type="nucleotide sequence ID" value="NZ_JADGLK010000006.1"/>
</dbReference>
<evidence type="ECO:0000313" key="1">
    <source>
        <dbReference type="EMBL" id="TFU23648.1"/>
    </source>
</evidence>
<comment type="caution">
    <text evidence="1">The sequence shown here is derived from an EMBL/GenBank/DDBJ whole genome shotgun (WGS) entry which is preliminary data.</text>
</comment>
<protein>
    <submittedName>
        <fullName evidence="1">Glycosyltransferase</fullName>
    </submittedName>
</protein>
<organism evidence="1 2">
    <name type="scientific">Rothia nasimurium</name>
    <dbReference type="NCBI Taxonomy" id="85336"/>
    <lineage>
        <taxon>Bacteria</taxon>
        <taxon>Bacillati</taxon>
        <taxon>Actinomycetota</taxon>
        <taxon>Actinomycetes</taxon>
        <taxon>Micrococcales</taxon>
        <taxon>Micrococcaceae</taxon>
        <taxon>Rothia</taxon>
    </lineage>
</organism>
<proteinExistence type="predicted"/>
<dbReference type="PANTHER" id="PTHR12526:SF636">
    <property type="entry name" value="BLL3647 PROTEIN"/>
    <property type="match status" value="1"/>
</dbReference>
<evidence type="ECO:0000313" key="2">
    <source>
        <dbReference type="Proteomes" id="UP000297951"/>
    </source>
</evidence>
<gene>
    <name evidence="1" type="ORF">E4U03_02800</name>
</gene>
<dbReference type="Proteomes" id="UP000297951">
    <property type="component" value="Unassembled WGS sequence"/>
</dbReference>
<dbReference type="Gene3D" id="3.40.50.2000">
    <property type="entry name" value="Glycogen Phosphorylase B"/>
    <property type="match status" value="1"/>
</dbReference>
<dbReference type="EMBL" id="SPQC01000006">
    <property type="protein sequence ID" value="TFU23648.1"/>
    <property type="molecule type" value="Genomic_DNA"/>
</dbReference>
<dbReference type="GO" id="GO:0016757">
    <property type="term" value="F:glycosyltransferase activity"/>
    <property type="evidence" value="ECO:0007669"/>
    <property type="project" value="TreeGrafter"/>
</dbReference>
<dbReference type="OrthoDB" id="5291879at2"/>
<dbReference type="AlphaFoldDB" id="A0A4Y9F6G7"/>
<reference evidence="1 2" key="1">
    <citation type="submission" date="2019-03" db="EMBL/GenBank/DDBJ databases">
        <title>Diversity of the mouse oral microbiome.</title>
        <authorList>
            <person name="Joseph S."/>
            <person name="Aduse-Opoku J."/>
            <person name="Curtis M."/>
            <person name="Wade W."/>
            <person name="Hashim A."/>
        </authorList>
    </citation>
    <scope>NUCLEOTIDE SEQUENCE [LARGE SCALE GENOMIC DNA]</scope>
    <source>
        <strain evidence="2">irhom_31</strain>
    </source>
</reference>
<accession>A0A4Y9F6G7</accession>
<dbReference type="PANTHER" id="PTHR12526">
    <property type="entry name" value="GLYCOSYLTRANSFERASE"/>
    <property type="match status" value="1"/>
</dbReference>
<name>A0A4Y9F6G7_9MICC</name>
<dbReference type="SUPFAM" id="SSF53756">
    <property type="entry name" value="UDP-Glycosyltransferase/glycogen phosphorylase"/>
    <property type="match status" value="1"/>
</dbReference>